<evidence type="ECO:0000313" key="1">
    <source>
        <dbReference type="EMBL" id="ACK72120.1"/>
    </source>
</evidence>
<proteinExistence type="predicted"/>
<reference evidence="2" key="1">
    <citation type="journal article" date="2011" name="MBio">
        <title>Novel metabolic attributes of the genus Cyanothece, comprising a group of unicellular nitrogen-fixing Cyanobacteria.</title>
        <authorList>
            <person name="Bandyopadhyay A."/>
            <person name="Elvitigala T."/>
            <person name="Welsh E."/>
            <person name="Stockel J."/>
            <person name="Liberton M."/>
            <person name="Min H."/>
            <person name="Sherman L.A."/>
            <person name="Pakrasi H.B."/>
        </authorList>
    </citation>
    <scope>NUCLEOTIDE SEQUENCE [LARGE SCALE GENOMIC DNA]</scope>
    <source>
        <strain evidence="2">PCC 7424</strain>
    </source>
</reference>
<organism evidence="1 2">
    <name type="scientific">Gloeothece citriformis (strain PCC 7424)</name>
    <name type="common">Cyanothece sp. (strain PCC 7424)</name>
    <dbReference type="NCBI Taxonomy" id="65393"/>
    <lineage>
        <taxon>Bacteria</taxon>
        <taxon>Bacillati</taxon>
        <taxon>Cyanobacteriota</taxon>
        <taxon>Cyanophyceae</taxon>
        <taxon>Oscillatoriophycideae</taxon>
        <taxon>Chroococcales</taxon>
        <taxon>Aphanothecaceae</taxon>
        <taxon>Gloeothece</taxon>
        <taxon>Gloeothece citriformis</taxon>
    </lineage>
</organism>
<gene>
    <name evidence="1" type="ordered locus">PCC7424_3739</name>
</gene>
<name>B7KI23_GLOC7</name>
<dbReference type="KEGG" id="cyc:PCC7424_3739"/>
<dbReference type="HOGENOM" id="CLU_2751051_0_0_3"/>
<dbReference type="InterPro" id="IPR054053">
    <property type="entry name" value="DUF6887"/>
</dbReference>
<protein>
    <submittedName>
        <fullName evidence="1">Uncharacterized protein</fullName>
    </submittedName>
</protein>
<keyword evidence="2" id="KW-1185">Reference proteome</keyword>
<dbReference type="AlphaFoldDB" id="B7KI23"/>
<dbReference type="STRING" id="65393.PCC7424_3739"/>
<dbReference type="Pfam" id="PF21826">
    <property type="entry name" value="DUF6887"/>
    <property type="match status" value="1"/>
</dbReference>
<evidence type="ECO:0000313" key="2">
    <source>
        <dbReference type="Proteomes" id="UP000002384"/>
    </source>
</evidence>
<accession>B7KI23</accession>
<sequence>MVEPNFKSMSYDELIDYALEQGEGCGALEEYVNRLKNDPQTIILDPNTNSNWAEQLIEQVGSQYPYPVNQ</sequence>
<dbReference type="EMBL" id="CP001291">
    <property type="protein sequence ID" value="ACK72120.1"/>
    <property type="molecule type" value="Genomic_DNA"/>
</dbReference>
<dbReference type="Proteomes" id="UP000002384">
    <property type="component" value="Chromosome"/>
</dbReference>